<sequence>MKPRIKNHFRAHQLSIWLRLIPELHRAGMEDVIARHNLFRNHDDMDLYEGPVKPDPFGISTAAGATGSSSSSSSSSRLLLVDEQLMMKKGRGLNGSAYLNGILGGK</sequence>
<dbReference type="HOGENOM" id="CLU_2239320_0_0_1"/>
<reference evidence="1 2" key="1">
    <citation type="journal article" date="2007" name="Nature">
        <title>Evolution of genes and genomes on the Drosophila phylogeny.</title>
        <authorList>
            <consortium name="Drosophila 12 Genomes Consortium"/>
            <person name="Clark A.G."/>
            <person name="Eisen M.B."/>
            <person name="Smith D.R."/>
            <person name="Bergman C.M."/>
            <person name="Oliver B."/>
            <person name="Markow T.A."/>
            <person name="Kaufman T.C."/>
            <person name="Kellis M."/>
            <person name="Gelbart W."/>
            <person name="Iyer V.N."/>
            <person name="Pollard D.A."/>
            <person name="Sackton T.B."/>
            <person name="Larracuente A.M."/>
            <person name="Singh N.D."/>
            <person name="Abad J.P."/>
            <person name="Abt D.N."/>
            <person name="Adryan B."/>
            <person name="Aguade M."/>
            <person name="Akashi H."/>
            <person name="Anderson W.W."/>
            <person name="Aquadro C.F."/>
            <person name="Ardell D.H."/>
            <person name="Arguello R."/>
            <person name="Artieri C.G."/>
            <person name="Barbash D.A."/>
            <person name="Barker D."/>
            <person name="Barsanti P."/>
            <person name="Batterham P."/>
            <person name="Batzoglou S."/>
            <person name="Begun D."/>
            <person name="Bhutkar A."/>
            <person name="Blanco E."/>
            <person name="Bosak S.A."/>
            <person name="Bradley R.K."/>
            <person name="Brand A.D."/>
            <person name="Brent M.R."/>
            <person name="Brooks A.N."/>
            <person name="Brown R.H."/>
            <person name="Butlin R.K."/>
            <person name="Caggese C."/>
            <person name="Calvi B.R."/>
            <person name="Bernardo de Carvalho A."/>
            <person name="Caspi A."/>
            <person name="Castrezana S."/>
            <person name="Celniker S.E."/>
            <person name="Chang J.L."/>
            <person name="Chapple C."/>
            <person name="Chatterji S."/>
            <person name="Chinwalla A."/>
            <person name="Civetta A."/>
            <person name="Clifton S.W."/>
            <person name="Comeron J.M."/>
            <person name="Costello J.C."/>
            <person name="Coyne J.A."/>
            <person name="Daub J."/>
            <person name="David R.G."/>
            <person name="Delcher A.L."/>
            <person name="Delehaunty K."/>
            <person name="Do C.B."/>
            <person name="Ebling H."/>
            <person name="Edwards K."/>
            <person name="Eickbush T."/>
            <person name="Evans J.D."/>
            <person name="Filipski A."/>
            <person name="Findeiss S."/>
            <person name="Freyhult E."/>
            <person name="Fulton L."/>
            <person name="Fulton R."/>
            <person name="Garcia A.C."/>
            <person name="Gardiner A."/>
            <person name="Garfield D.A."/>
            <person name="Garvin B.E."/>
            <person name="Gibson G."/>
            <person name="Gilbert D."/>
            <person name="Gnerre S."/>
            <person name="Godfrey J."/>
            <person name="Good R."/>
            <person name="Gotea V."/>
            <person name="Gravely B."/>
            <person name="Greenberg A.J."/>
            <person name="Griffiths-Jones S."/>
            <person name="Gross S."/>
            <person name="Guigo R."/>
            <person name="Gustafson E.A."/>
            <person name="Haerty W."/>
            <person name="Hahn M.W."/>
            <person name="Halligan D.L."/>
            <person name="Halpern A.L."/>
            <person name="Halter G.M."/>
            <person name="Han M.V."/>
            <person name="Heger A."/>
            <person name="Hillier L."/>
            <person name="Hinrichs A.S."/>
            <person name="Holmes I."/>
            <person name="Hoskins R.A."/>
            <person name="Hubisz M.J."/>
            <person name="Hultmark D."/>
            <person name="Huntley M.A."/>
            <person name="Jaffe D.B."/>
            <person name="Jagadeeshan S."/>
            <person name="Jeck W.R."/>
            <person name="Johnson J."/>
            <person name="Jones C.D."/>
            <person name="Jordan W.C."/>
            <person name="Karpen G.H."/>
            <person name="Kataoka E."/>
            <person name="Keightley P.D."/>
            <person name="Kheradpour P."/>
            <person name="Kirkness E.F."/>
            <person name="Koerich L.B."/>
            <person name="Kristiansen K."/>
            <person name="Kudrna D."/>
            <person name="Kulathinal R.J."/>
            <person name="Kumar S."/>
            <person name="Kwok R."/>
            <person name="Lander E."/>
            <person name="Langley C.H."/>
            <person name="Lapoint R."/>
            <person name="Lazzaro B.P."/>
            <person name="Lee S.J."/>
            <person name="Levesque L."/>
            <person name="Li R."/>
            <person name="Lin C.F."/>
            <person name="Lin M.F."/>
            <person name="Lindblad-Toh K."/>
            <person name="Llopart A."/>
            <person name="Long M."/>
            <person name="Low L."/>
            <person name="Lozovsky E."/>
            <person name="Lu J."/>
            <person name="Luo M."/>
            <person name="Machado C.A."/>
            <person name="Makalowski W."/>
            <person name="Marzo M."/>
            <person name="Matsuda M."/>
            <person name="Matzkin L."/>
            <person name="McAllister B."/>
            <person name="McBride C.S."/>
            <person name="McKernan B."/>
            <person name="McKernan K."/>
            <person name="Mendez-Lago M."/>
            <person name="Minx P."/>
            <person name="Mollenhauer M.U."/>
            <person name="Montooth K."/>
            <person name="Mount S.M."/>
            <person name="Mu X."/>
            <person name="Myers E."/>
            <person name="Negre B."/>
            <person name="Newfeld S."/>
            <person name="Nielsen R."/>
            <person name="Noor M.A."/>
            <person name="O'Grady P."/>
            <person name="Pachter L."/>
            <person name="Papaceit M."/>
            <person name="Parisi M.J."/>
            <person name="Parisi M."/>
            <person name="Parts L."/>
            <person name="Pedersen J.S."/>
            <person name="Pesole G."/>
            <person name="Phillippy A.M."/>
            <person name="Ponting C.P."/>
            <person name="Pop M."/>
            <person name="Porcelli D."/>
            <person name="Powell J.R."/>
            <person name="Prohaska S."/>
            <person name="Pruitt K."/>
            <person name="Puig M."/>
            <person name="Quesneville H."/>
            <person name="Ram K.R."/>
            <person name="Rand D."/>
            <person name="Rasmussen M.D."/>
            <person name="Reed L.K."/>
            <person name="Reenan R."/>
            <person name="Reily A."/>
            <person name="Remington K.A."/>
            <person name="Rieger T.T."/>
            <person name="Ritchie M.G."/>
            <person name="Robin C."/>
            <person name="Rogers Y.H."/>
            <person name="Rohde C."/>
            <person name="Rozas J."/>
            <person name="Rubenfield M.J."/>
            <person name="Ruiz A."/>
            <person name="Russo S."/>
            <person name="Salzberg S.L."/>
            <person name="Sanchez-Gracia A."/>
            <person name="Saranga D.J."/>
            <person name="Sato H."/>
            <person name="Schaeffer S.W."/>
            <person name="Schatz M.C."/>
            <person name="Schlenke T."/>
            <person name="Schwartz R."/>
            <person name="Segarra C."/>
            <person name="Singh R.S."/>
            <person name="Sirot L."/>
            <person name="Sirota M."/>
            <person name="Sisneros N.B."/>
            <person name="Smith C.D."/>
            <person name="Smith T.F."/>
            <person name="Spieth J."/>
            <person name="Stage D.E."/>
            <person name="Stark A."/>
            <person name="Stephan W."/>
            <person name="Strausberg R.L."/>
            <person name="Strempel S."/>
            <person name="Sturgill D."/>
            <person name="Sutton G."/>
            <person name="Sutton G.G."/>
            <person name="Tao W."/>
            <person name="Teichmann S."/>
            <person name="Tobari Y.N."/>
            <person name="Tomimura Y."/>
            <person name="Tsolas J.M."/>
            <person name="Valente V.L."/>
            <person name="Venter E."/>
            <person name="Venter J.C."/>
            <person name="Vicario S."/>
            <person name="Vieira F.G."/>
            <person name="Vilella A.J."/>
            <person name="Villasante A."/>
            <person name="Walenz B."/>
            <person name="Wang J."/>
            <person name="Wasserman M."/>
            <person name="Watts T."/>
            <person name="Wilson D."/>
            <person name="Wilson R.K."/>
            <person name="Wing R.A."/>
            <person name="Wolfner M.F."/>
            <person name="Wong A."/>
            <person name="Wong G.K."/>
            <person name="Wu C.I."/>
            <person name="Wu G."/>
            <person name="Yamamoto D."/>
            <person name="Yang H.P."/>
            <person name="Yang S.P."/>
            <person name="Yorke J.A."/>
            <person name="Yoshida K."/>
            <person name="Zdobnov E."/>
            <person name="Zhang P."/>
            <person name="Zhang Y."/>
            <person name="Zimin A.V."/>
            <person name="Baldwin J."/>
            <person name="Abdouelleil A."/>
            <person name="Abdulkadir J."/>
            <person name="Abebe A."/>
            <person name="Abera B."/>
            <person name="Abreu J."/>
            <person name="Acer S.C."/>
            <person name="Aftuck L."/>
            <person name="Alexander A."/>
            <person name="An P."/>
            <person name="Anderson E."/>
            <person name="Anderson S."/>
            <person name="Arachi H."/>
            <person name="Azer M."/>
            <person name="Bachantsang P."/>
            <person name="Barry A."/>
            <person name="Bayul T."/>
            <person name="Berlin A."/>
            <person name="Bessette D."/>
            <person name="Bloom T."/>
            <person name="Blye J."/>
            <person name="Boguslavskiy L."/>
            <person name="Bonnet C."/>
            <person name="Boukhgalter B."/>
            <person name="Bourzgui I."/>
            <person name="Brown A."/>
            <person name="Cahill P."/>
            <person name="Channer S."/>
            <person name="Cheshatsang Y."/>
            <person name="Chuda L."/>
            <person name="Citroen M."/>
            <person name="Collymore A."/>
            <person name="Cooke P."/>
            <person name="Costello M."/>
            <person name="D'Aco K."/>
            <person name="Daza R."/>
            <person name="De Haan G."/>
            <person name="DeGray S."/>
            <person name="DeMaso C."/>
            <person name="Dhargay N."/>
            <person name="Dooley K."/>
            <person name="Dooley E."/>
            <person name="Doricent M."/>
            <person name="Dorje P."/>
            <person name="Dorjee K."/>
            <person name="Dupes A."/>
            <person name="Elong R."/>
            <person name="Falk J."/>
            <person name="Farina A."/>
            <person name="Faro S."/>
            <person name="Ferguson D."/>
            <person name="Fisher S."/>
            <person name="Foley C.D."/>
            <person name="Franke A."/>
            <person name="Friedrich D."/>
            <person name="Gadbois L."/>
            <person name="Gearin G."/>
            <person name="Gearin C.R."/>
            <person name="Giannoukos G."/>
            <person name="Goode T."/>
            <person name="Graham J."/>
            <person name="Grandbois E."/>
            <person name="Grewal S."/>
            <person name="Gyaltsen K."/>
            <person name="Hafez N."/>
            <person name="Hagos B."/>
            <person name="Hall J."/>
            <person name="Henson C."/>
            <person name="Hollinger A."/>
            <person name="Honan T."/>
            <person name="Huard M.D."/>
            <person name="Hughes L."/>
            <person name="Hurhula B."/>
            <person name="Husby M.E."/>
            <person name="Kamat A."/>
            <person name="Kanga B."/>
            <person name="Kashin S."/>
            <person name="Khazanovich D."/>
            <person name="Kisner P."/>
            <person name="Lance K."/>
            <person name="Lara M."/>
            <person name="Lee W."/>
            <person name="Lennon N."/>
            <person name="Letendre F."/>
            <person name="LeVine R."/>
            <person name="Lipovsky A."/>
            <person name="Liu X."/>
            <person name="Liu J."/>
            <person name="Liu S."/>
            <person name="Lokyitsang T."/>
            <person name="Lokyitsang Y."/>
            <person name="Lubonja R."/>
            <person name="Lui A."/>
            <person name="MacDonald P."/>
            <person name="Magnisalis V."/>
            <person name="Maru K."/>
            <person name="Matthews C."/>
            <person name="McCusker W."/>
            <person name="McDonough S."/>
            <person name="Mehta T."/>
            <person name="Meldrim J."/>
            <person name="Meneus L."/>
            <person name="Mihai O."/>
            <person name="Mihalev A."/>
            <person name="Mihova T."/>
            <person name="Mittelman R."/>
            <person name="Mlenga V."/>
            <person name="Montmayeur A."/>
            <person name="Mulrain L."/>
            <person name="Navidi A."/>
            <person name="Naylor J."/>
            <person name="Negash T."/>
            <person name="Nguyen T."/>
            <person name="Nguyen N."/>
            <person name="Nicol R."/>
            <person name="Norbu C."/>
            <person name="Norbu N."/>
            <person name="Novod N."/>
            <person name="O'Neill B."/>
            <person name="Osman S."/>
            <person name="Markiewicz E."/>
            <person name="Oyono O.L."/>
            <person name="Patti C."/>
            <person name="Phunkhang P."/>
            <person name="Pierre F."/>
            <person name="Priest M."/>
            <person name="Raghuraman S."/>
            <person name="Rege F."/>
            <person name="Reyes R."/>
            <person name="Rise C."/>
            <person name="Rogov P."/>
            <person name="Ross K."/>
            <person name="Ryan E."/>
            <person name="Settipalli S."/>
            <person name="Shea T."/>
            <person name="Sherpa N."/>
            <person name="Shi L."/>
            <person name="Shih D."/>
            <person name="Sparrow T."/>
            <person name="Spaulding J."/>
            <person name="Stalker J."/>
            <person name="Stange-Thomann N."/>
            <person name="Stavropoulos S."/>
            <person name="Stone C."/>
            <person name="Strader C."/>
            <person name="Tesfaye S."/>
            <person name="Thomson T."/>
            <person name="Thoulutsang Y."/>
            <person name="Thoulutsang D."/>
            <person name="Topham K."/>
            <person name="Topping I."/>
            <person name="Tsamla T."/>
            <person name="Vassiliev H."/>
            <person name="Vo A."/>
            <person name="Wangchuk T."/>
            <person name="Wangdi T."/>
            <person name="Weiand M."/>
            <person name="Wilkinson J."/>
            <person name="Wilson A."/>
            <person name="Yadav S."/>
            <person name="Young G."/>
            <person name="Yu Q."/>
            <person name="Zembek L."/>
            <person name="Zhong D."/>
            <person name="Zimmer A."/>
            <person name="Zwirko Z."/>
            <person name="Jaffe D.B."/>
            <person name="Alvarez P."/>
            <person name="Brockman W."/>
            <person name="Butler J."/>
            <person name="Chin C."/>
            <person name="Gnerre S."/>
            <person name="Grabherr M."/>
            <person name="Kleber M."/>
            <person name="Mauceli E."/>
            <person name="MacCallum I."/>
        </authorList>
    </citation>
    <scope>NUCLEOTIDE SEQUENCE [LARGE SCALE GENOMIC DNA]</scope>
    <source>
        <strain evidence="2">Rob3c / Tucson 14021-0248.25</strain>
    </source>
</reference>
<proteinExistence type="predicted"/>
<dbReference type="STRING" id="7238.B4IIE8"/>
<accession>B4IIE8</accession>
<evidence type="ECO:0000313" key="2">
    <source>
        <dbReference type="Proteomes" id="UP000001292"/>
    </source>
</evidence>
<name>B4IIE8_DROSE</name>
<keyword evidence="2" id="KW-1185">Reference proteome</keyword>
<gene>
    <name evidence="1" type="primary">Dsec\GM23101</name>
    <name evidence="1" type="ORF">Dsec_GM23101</name>
</gene>
<dbReference type="OMA" id="YTIQITM"/>
<evidence type="ECO:0000313" key="1">
    <source>
        <dbReference type="EMBL" id="EDW49692.1"/>
    </source>
</evidence>
<protein>
    <submittedName>
        <fullName evidence="1">GM23101</fullName>
    </submittedName>
</protein>
<dbReference type="Proteomes" id="UP000001292">
    <property type="component" value="Unassembled WGS sequence"/>
</dbReference>
<dbReference type="PhylomeDB" id="B4IIE8"/>
<dbReference type="AlphaFoldDB" id="B4IIE8"/>
<dbReference type="EMBL" id="CH480842">
    <property type="protein sequence ID" value="EDW49692.1"/>
    <property type="molecule type" value="Genomic_DNA"/>
</dbReference>
<organism evidence="2">
    <name type="scientific">Drosophila sechellia</name>
    <name type="common">Fruit fly</name>
    <dbReference type="NCBI Taxonomy" id="7238"/>
    <lineage>
        <taxon>Eukaryota</taxon>
        <taxon>Metazoa</taxon>
        <taxon>Ecdysozoa</taxon>
        <taxon>Arthropoda</taxon>
        <taxon>Hexapoda</taxon>
        <taxon>Insecta</taxon>
        <taxon>Pterygota</taxon>
        <taxon>Neoptera</taxon>
        <taxon>Endopterygota</taxon>
        <taxon>Diptera</taxon>
        <taxon>Brachycera</taxon>
        <taxon>Muscomorpha</taxon>
        <taxon>Ephydroidea</taxon>
        <taxon>Drosophilidae</taxon>
        <taxon>Drosophila</taxon>
        <taxon>Sophophora</taxon>
    </lineage>
</organism>